<dbReference type="Pfam" id="PF06051">
    <property type="entry name" value="DUF928"/>
    <property type="match status" value="1"/>
</dbReference>
<dbReference type="RefSeq" id="WP_062296505.1">
    <property type="nucleotide sequence ID" value="NZ_CP012036.1"/>
</dbReference>
<protein>
    <recommendedName>
        <fullName evidence="3">DUF928 domain-containing protein</fullName>
    </recommendedName>
</protein>
<dbReference type="AlphaFoldDB" id="A0A0M5TIL1"/>
<sequence length="272" mass="29642">MLNKNLLLITLGLILIPDLLLGTIPTIAAPTNSIAQFGIPRSTPRLFPRRRSLLKFKVPGIRGSRNLEAGAARGKCSPQDISGVLPPKPPKSAANQVPVELTVSDRPTFFVNVPQTSAQQAEFLLRDENGEELLDKTLPITASSGIMSYTLPTDFSGLAVGKKYQWRFSLLCDSTNGDRSGDPIASGWIERVEVPPTVASKLQTATPKQRVIIYAENGYWHDTLKTLADLRAAHPNDLTLVRDWDDILRSVGLEAMSKQPLVPLNPTTAASQ</sequence>
<organism evidence="1 2">
    <name type="scientific">Nostoc piscinale CENA21</name>
    <dbReference type="NCBI Taxonomy" id="224013"/>
    <lineage>
        <taxon>Bacteria</taxon>
        <taxon>Bacillati</taxon>
        <taxon>Cyanobacteriota</taxon>
        <taxon>Cyanophyceae</taxon>
        <taxon>Nostocales</taxon>
        <taxon>Nostocaceae</taxon>
        <taxon>Nostoc</taxon>
    </lineage>
</organism>
<dbReference type="STRING" id="224013.ACX27_25305"/>
<evidence type="ECO:0008006" key="3">
    <source>
        <dbReference type="Google" id="ProtNLM"/>
    </source>
</evidence>
<reference evidence="1 2" key="2">
    <citation type="journal article" date="2016" name="Genome Announc.">
        <title>Draft Genome Sequence of the N2-Fixing Cyanobacterium Nostoc piscinale CENA21, Isolated from the Brazilian Amazon Floodplain.</title>
        <authorList>
            <person name="Leao T."/>
            <person name="Guimaraes P.I."/>
            <person name="de Melo A.G."/>
            <person name="Ramos R.T."/>
            <person name="Leao P.N."/>
            <person name="Silva A."/>
            <person name="Fiore M.F."/>
            <person name="Schneider M.P."/>
        </authorList>
    </citation>
    <scope>NUCLEOTIDE SEQUENCE [LARGE SCALE GENOMIC DNA]</scope>
    <source>
        <strain evidence="1 2">CENA21</strain>
    </source>
</reference>
<reference evidence="2" key="1">
    <citation type="submission" date="2015-07" db="EMBL/GenBank/DDBJ databases">
        <title>Genome Of Nitrogen-Fixing Cyanobacterium Nostoc piscinale CENA21 From Solimoes/Amazon River Floodplain Sediments And Comparative Genomics To Uncover Biosynthetic Natural Products Potential.</title>
        <authorList>
            <person name="Leao T.F."/>
            <person name="Leao P.N."/>
            <person name="Guimaraes P.I."/>
            <person name="de Melo A.G.C."/>
            <person name="Ramos R.T.J."/>
            <person name="Silva A."/>
            <person name="Fiore M.F."/>
            <person name="Schneider M.P.C."/>
        </authorList>
    </citation>
    <scope>NUCLEOTIDE SEQUENCE [LARGE SCALE GENOMIC DNA]</scope>
    <source>
        <strain evidence="2">CENA21</strain>
    </source>
</reference>
<dbReference type="EMBL" id="CP012036">
    <property type="protein sequence ID" value="ALF55388.1"/>
    <property type="molecule type" value="Genomic_DNA"/>
</dbReference>
<dbReference type="PATRIC" id="fig|224013.5.peg.6072"/>
<keyword evidence="2" id="KW-1185">Reference proteome</keyword>
<name>A0A0M5TIL1_9NOSO</name>
<dbReference type="KEGG" id="npz:ACX27_25305"/>
<evidence type="ECO:0000313" key="1">
    <source>
        <dbReference type="EMBL" id="ALF55388.1"/>
    </source>
</evidence>
<proteinExistence type="predicted"/>
<dbReference type="OrthoDB" id="536034at2"/>
<accession>A0A0M5TIL1</accession>
<evidence type="ECO:0000313" key="2">
    <source>
        <dbReference type="Proteomes" id="UP000062645"/>
    </source>
</evidence>
<gene>
    <name evidence="1" type="ORF">ACX27_25305</name>
</gene>
<dbReference type="Proteomes" id="UP000062645">
    <property type="component" value="Chromosome"/>
</dbReference>
<dbReference type="InterPro" id="IPR010328">
    <property type="entry name" value="DUF928"/>
</dbReference>